<feature type="compositionally biased region" description="Polar residues" evidence="1">
    <location>
        <begin position="408"/>
        <end position="420"/>
    </location>
</feature>
<name>A0AAN6GTJ2_9BASI</name>
<accession>A0AAN6GTJ2</accession>
<feature type="compositionally biased region" description="Low complexity" evidence="1">
    <location>
        <begin position="192"/>
        <end position="201"/>
    </location>
</feature>
<evidence type="ECO:0000256" key="1">
    <source>
        <dbReference type="SAM" id="MobiDB-lite"/>
    </source>
</evidence>
<feature type="compositionally biased region" description="Low complexity" evidence="1">
    <location>
        <begin position="448"/>
        <end position="463"/>
    </location>
</feature>
<comment type="caution">
    <text evidence="2">The sequence shown here is derived from an EMBL/GenBank/DDBJ whole genome shotgun (WGS) entry which is preliminary data.</text>
</comment>
<protein>
    <recommendedName>
        <fullName evidence="4">Sld7 C-terminal domain-containing protein</fullName>
    </recommendedName>
</protein>
<feature type="compositionally biased region" description="Pro residues" evidence="1">
    <location>
        <begin position="303"/>
        <end position="312"/>
    </location>
</feature>
<gene>
    <name evidence="2" type="ORF">OC846_002873</name>
</gene>
<proteinExistence type="predicted"/>
<dbReference type="Proteomes" id="UP001176517">
    <property type="component" value="Unassembled WGS sequence"/>
</dbReference>
<feature type="region of interest" description="Disordered" evidence="1">
    <location>
        <begin position="188"/>
        <end position="210"/>
    </location>
</feature>
<feature type="region of interest" description="Disordered" evidence="1">
    <location>
        <begin position="436"/>
        <end position="463"/>
    </location>
</feature>
<evidence type="ECO:0008006" key="4">
    <source>
        <dbReference type="Google" id="ProtNLM"/>
    </source>
</evidence>
<feature type="compositionally biased region" description="Low complexity" evidence="1">
    <location>
        <begin position="355"/>
        <end position="379"/>
    </location>
</feature>
<feature type="compositionally biased region" description="Polar residues" evidence="1">
    <location>
        <begin position="266"/>
        <end position="279"/>
    </location>
</feature>
<dbReference type="EMBL" id="JAPDMZ010000062">
    <property type="protein sequence ID" value="KAK0552469.1"/>
    <property type="molecule type" value="Genomic_DNA"/>
</dbReference>
<feature type="compositionally biased region" description="Low complexity" evidence="1">
    <location>
        <begin position="11"/>
        <end position="20"/>
    </location>
</feature>
<organism evidence="2 3">
    <name type="scientific">Tilletia horrida</name>
    <dbReference type="NCBI Taxonomy" id="155126"/>
    <lineage>
        <taxon>Eukaryota</taxon>
        <taxon>Fungi</taxon>
        <taxon>Dikarya</taxon>
        <taxon>Basidiomycota</taxon>
        <taxon>Ustilaginomycotina</taxon>
        <taxon>Exobasidiomycetes</taxon>
        <taxon>Tilletiales</taxon>
        <taxon>Tilletiaceae</taxon>
        <taxon>Tilletia</taxon>
    </lineage>
</organism>
<evidence type="ECO:0000313" key="2">
    <source>
        <dbReference type="EMBL" id="KAK0552469.1"/>
    </source>
</evidence>
<feature type="region of interest" description="Disordered" evidence="1">
    <location>
        <begin position="88"/>
        <end position="108"/>
    </location>
</feature>
<sequence length="583" mass="60544">MNNTTPASLGSPISSPSKNNSNKVRILWRGSFLLQDGVQLPGLSIISTHSPAAAGSQNQRHTRKPTADVFGALPLTPSNDLASPVLEHSQTPQACSDQDDRIGMESQDDAESDLTLSIEMLRHAPLNLHTHDPLPALFKSAKKGKGKDVAEVESELERDWIVSSSTSLSLDSAHWSTIDYLHRSLLTPPPSSSTSAGSSSPSFPPKMVRLTISPPQQDEFASSSRLDKGKSRLLQPAAPFDVFATPPTEFAIVPVPVLSEEKGHSPSENAAVNSDTLNANKKRARSTAAPTSQLLRLAIAQRRPPPPAPSPTLPGTSGARPTGTSSTPNGAPQEGTPAKGISTERGLSATKKRMAVAAAARSRTLTSSSSTSSILGSALGPSAPTSVHTKRPRLSGGGAIGDDARFDSASQLSNGRTRSVPNLARARSENADIFEESASQHAQEGSNASQQPVTSSTSTVTRASVRQQIKKLTRYALLARGMVESSKGATATATGASTGKTTATSDEYVAVLRAVASAAETALKPELDALTPAGTAPSHAATAAAAAAAASLQDLPRLAACVQAFVQLYAPPLPRAATLPPPQ</sequence>
<feature type="region of interest" description="Disordered" evidence="1">
    <location>
        <begin position="260"/>
        <end position="423"/>
    </location>
</feature>
<feature type="compositionally biased region" description="Polar residues" evidence="1">
    <location>
        <begin position="437"/>
        <end position="447"/>
    </location>
</feature>
<feature type="region of interest" description="Disordered" evidence="1">
    <location>
        <begin position="1"/>
        <end position="20"/>
    </location>
</feature>
<keyword evidence="3" id="KW-1185">Reference proteome</keyword>
<evidence type="ECO:0000313" key="3">
    <source>
        <dbReference type="Proteomes" id="UP001176517"/>
    </source>
</evidence>
<dbReference type="AlphaFoldDB" id="A0AAN6GTJ2"/>
<reference evidence="2" key="1">
    <citation type="journal article" date="2023" name="PhytoFront">
        <title>Draft Genome Resources of Seven Strains of Tilletia horrida, Causal Agent of Kernel Smut of Rice.</title>
        <authorList>
            <person name="Khanal S."/>
            <person name="Antony Babu S."/>
            <person name="Zhou X.G."/>
        </authorList>
    </citation>
    <scope>NUCLEOTIDE SEQUENCE</scope>
    <source>
        <strain evidence="2">TX6</strain>
    </source>
</reference>